<dbReference type="Proteomes" id="UP000708208">
    <property type="component" value="Unassembled WGS sequence"/>
</dbReference>
<dbReference type="AlphaFoldDB" id="A0A8J2LM73"/>
<protein>
    <submittedName>
        <fullName evidence="1">Uncharacterized protein</fullName>
    </submittedName>
</protein>
<dbReference type="EMBL" id="CAJVCH010570298">
    <property type="protein sequence ID" value="CAG7834593.1"/>
    <property type="molecule type" value="Genomic_DNA"/>
</dbReference>
<evidence type="ECO:0000313" key="1">
    <source>
        <dbReference type="EMBL" id="CAG7834593.1"/>
    </source>
</evidence>
<reference evidence="1" key="1">
    <citation type="submission" date="2021-06" db="EMBL/GenBank/DDBJ databases">
        <authorList>
            <person name="Hodson N. C."/>
            <person name="Mongue J. A."/>
            <person name="Jaron S. K."/>
        </authorList>
    </citation>
    <scope>NUCLEOTIDE SEQUENCE</scope>
</reference>
<keyword evidence="2" id="KW-1185">Reference proteome</keyword>
<sequence length="187" mass="20744">MEEREKEDTDIQKPCCSDSQLILETIMATTIHETYAHQMTEGVEKGKGMETVEILVTPTDSETLEIERQAALDIRSGFKGISSSDTTVATSGENLTHPFYPADLTTNAIFMTPFHRGLRPPADLKYKKASHRGETMPKSLPQPLLKKAMTTRTGSKRPYVSHSPYSNPTNLLGVIEEVDEDCENEAA</sequence>
<gene>
    <name evidence="1" type="ORF">AFUS01_LOCUS44082</name>
</gene>
<comment type="caution">
    <text evidence="1">The sequence shown here is derived from an EMBL/GenBank/DDBJ whole genome shotgun (WGS) entry which is preliminary data.</text>
</comment>
<name>A0A8J2LM73_9HEXA</name>
<evidence type="ECO:0000313" key="2">
    <source>
        <dbReference type="Proteomes" id="UP000708208"/>
    </source>
</evidence>
<proteinExistence type="predicted"/>
<organism evidence="1 2">
    <name type="scientific">Allacma fusca</name>
    <dbReference type="NCBI Taxonomy" id="39272"/>
    <lineage>
        <taxon>Eukaryota</taxon>
        <taxon>Metazoa</taxon>
        <taxon>Ecdysozoa</taxon>
        <taxon>Arthropoda</taxon>
        <taxon>Hexapoda</taxon>
        <taxon>Collembola</taxon>
        <taxon>Symphypleona</taxon>
        <taxon>Sminthuridae</taxon>
        <taxon>Allacma</taxon>
    </lineage>
</organism>
<accession>A0A8J2LM73</accession>